<keyword evidence="2" id="KW-1185">Reference proteome</keyword>
<gene>
    <name evidence="1" type="ORF">IDH44_22045</name>
</gene>
<protein>
    <submittedName>
        <fullName evidence="1">Baseplate assembly protein</fullName>
    </submittedName>
</protein>
<accession>A0A927BW12</accession>
<evidence type="ECO:0000313" key="1">
    <source>
        <dbReference type="EMBL" id="MBD2847886.1"/>
    </source>
</evidence>
<proteinExistence type="predicted"/>
<organism evidence="1 2">
    <name type="scientific">Paenibacillus sabuli</name>
    <dbReference type="NCBI Taxonomy" id="2772509"/>
    <lineage>
        <taxon>Bacteria</taxon>
        <taxon>Bacillati</taxon>
        <taxon>Bacillota</taxon>
        <taxon>Bacilli</taxon>
        <taxon>Bacillales</taxon>
        <taxon>Paenibacillaceae</taxon>
        <taxon>Paenibacillus</taxon>
    </lineage>
</organism>
<name>A0A927BW12_9BACL</name>
<dbReference type="RefSeq" id="WP_190920991.1">
    <property type="nucleotide sequence ID" value="NZ_JACXIZ010000047.1"/>
</dbReference>
<reference evidence="1" key="1">
    <citation type="submission" date="2020-09" db="EMBL/GenBank/DDBJ databases">
        <title>A novel bacterium of genus Paenibacillus, isolated from South China Sea.</title>
        <authorList>
            <person name="Huang H."/>
            <person name="Mo K."/>
            <person name="Hu Y."/>
        </authorList>
    </citation>
    <scope>NUCLEOTIDE SEQUENCE</scope>
    <source>
        <strain evidence="1">IB182496</strain>
    </source>
</reference>
<dbReference type="EMBL" id="JACXIZ010000047">
    <property type="protein sequence ID" value="MBD2847886.1"/>
    <property type="molecule type" value="Genomic_DNA"/>
</dbReference>
<dbReference type="AlphaFoldDB" id="A0A927BW12"/>
<evidence type="ECO:0000313" key="2">
    <source>
        <dbReference type="Proteomes" id="UP000621560"/>
    </source>
</evidence>
<dbReference type="NCBIfam" id="TIGR02243">
    <property type="entry name" value="putative baseplate assembly protein"/>
    <property type="match status" value="1"/>
</dbReference>
<comment type="caution">
    <text evidence="1">The sequence shown here is derived from an EMBL/GenBank/DDBJ whole genome shotgun (WGS) entry which is preliminary data.</text>
</comment>
<dbReference type="InterPro" id="IPR011749">
    <property type="entry name" value="CHP02243"/>
</dbReference>
<dbReference type="Proteomes" id="UP000621560">
    <property type="component" value="Unassembled WGS sequence"/>
</dbReference>
<sequence length="742" mass="82558">MLPSPNLDDRDFEQIVREARRAIPKWLPEWTDENMHDPGITMLEMFAWISEMQQYYMNRVPAATQLKFLKLLGFAPQLGSSAGALVQFGNVSEPLVLPAGTKLKGQDQLYETTLPIRLSPVALQRIIVRTEQEANDYTSTNENAGVSYYAFGSDALQASRMYLALDRELAAGDLLTMAIKLFDDDPVEAAPVKDLHAQVVPSARVSWKYYGVGTDGKTAWLPVEVLTDETLHMAYSGKLALRVPGEMRPVMVHPANDQGRYWICCTVEEAGYECPPRVEQITFNAVQALQRDTHSALWSFDSSGEGHQAAALDHYLSRYGKLRVQVREQSGRWRYWREVRTLDDCAPHDRCYTAQPGSDGMRIGFGDGEHGAIPERGSGQIRLIAHLPEFGDRRMIGRSNGLPGQSIAVYDIPLQSGRFKLQVGVPIGSELLWEDWEQVSHFDASAPEARHFVFDARAKSIRFGNNERGAIPSQHDEPNLCLIACEFGGGERGNVKPGLITAFVHPEQHRLGLNVNNPFFAAGGTEPETLQDCIARAQRTLTEPFRAVTAEDVERIVRQTPGLKVAKVKALPMYTAGMREYPKERAPGQLTVAVVPFGYADTPMPSAGFMQTIKRHLDERRLITTEVHVIPPEYIRISIHATVVVEPYFVDEAASVRRALRQTLKPLDGPAGAGWSFGRTVHRGDLLGIVSRIKGVAFIQELWIEAEGRGWTKTSGGDIMLPPNGLVHSGDHEIELMSRTDM</sequence>